<proteinExistence type="predicted"/>
<organism evidence="2 3">
    <name type="scientific">Acinetobacter rudis CIP 110305</name>
    <dbReference type="NCBI Taxonomy" id="421052"/>
    <lineage>
        <taxon>Bacteria</taxon>
        <taxon>Pseudomonadati</taxon>
        <taxon>Pseudomonadota</taxon>
        <taxon>Gammaproteobacteria</taxon>
        <taxon>Moraxellales</taxon>
        <taxon>Moraxellaceae</taxon>
        <taxon>Acinetobacter</taxon>
    </lineage>
</organism>
<dbReference type="RefSeq" id="WP_016655836.1">
    <property type="nucleotide sequence ID" value="NZ_KE340352.1"/>
</dbReference>
<accession>S3N3U0</accession>
<comment type="caution">
    <text evidence="2">The sequence shown here is derived from an EMBL/GenBank/DDBJ whole genome shotgun (WGS) entry which is preliminary data.</text>
</comment>
<dbReference type="PROSITE" id="PS51257">
    <property type="entry name" value="PROKAR_LIPOPROTEIN"/>
    <property type="match status" value="1"/>
</dbReference>
<keyword evidence="3" id="KW-1185">Reference proteome</keyword>
<feature type="chain" id="PRO_5004512345" description="Lipoprotein" evidence="1">
    <location>
        <begin position="20"/>
        <end position="344"/>
    </location>
</feature>
<dbReference type="EMBL" id="ATGI01000017">
    <property type="protein sequence ID" value="EPF74660.1"/>
    <property type="molecule type" value="Genomic_DNA"/>
</dbReference>
<name>S3N3U0_9GAMM</name>
<keyword evidence="1" id="KW-0732">Signal</keyword>
<dbReference type="OrthoDB" id="6711343at2"/>
<evidence type="ECO:0000256" key="1">
    <source>
        <dbReference type="SAM" id="SignalP"/>
    </source>
</evidence>
<dbReference type="AlphaFoldDB" id="S3N3U0"/>
<evidence type="ECO:0008006" key="4">
    <source>
        <dbReference type="Google" id="ProtNLM"/>
    </source>
</evidence>
<evidence type="ECO:0000313" key="2">
    <source>
        <dbReference type="EMBL" id="EPF74660.1"/>
    </source>
</evidence>
<gene>
    <name evidence="2" type="ORF">F945_01427</name>
</gene>
<dbReference type="PATRIC" id="fig|421052.3.peg.1387"/>
<protein>
    <recommendedName>
        <fullName evidence="4">Lipoprotein</fullName>
    </recommendedName>
</protein>
<sequence length="344" mass="38938">MFLKNKLTIVLLTTLLLTACNDDSSEETSNADLQEPKVFEQWTSFRITEKSTDSGMDDSSLVTIMAGTKSTLTIDDNNLFENKELFNLEEKKQKLTPNYATTTGLFGSNQKHQQYGDHLGKIDISKTNQWVILPTLLNGNGKFIRKINYKVLDITGKNVLDTLDPDLSVRFNGIPAFSPIYSSVATELYKKMYINKFPEGSKCIQIASIEQNSDVLILEKYSEPNDSPYDQNTIKTWWENKKIEGEKISIFNSVEAFISDYSSSGAAKFNNTYYWAKQSSKGEFFSFATYVTNNKEALDDEADLSESGEKYSDIYEVLSKNSCHYFNPEAANFISELVKLKIST</sequence>
<feature type="signal peptide" evidence="1">
    <location>
        <begin position="1"/>
        <end position="19"/>
    </location>
</feature>
<dbReference type="Proteomes" id="UP000014568">
    <property type="component" value="Unassembled WGS sequence"/>
</dbReference>
<evidence type="ECO:0000313" key="3">
    <source>
        <dbReference type="Proteomes" id="UP000014568"/>
    </source>
</evidence>
<reference evidence="2 3" key="1">
    <citation type="submission" date="2013-06" db="EMBL/GenBank/DDBJ databases">
        <title>The Genome Sequence of Acinetobacter rudis CIP 110305.</title>
        <authorList>
            <consortium name="The Broad Institute Genome Sequencing Platform"/>
            <consortium name="The Broad Institute Genome Sequencing Center for Infectious Disease"/>
            <person name="Cerqueira G."/>
            <person name="Feldgarden M."/>
            <person name="Courvalin P."/>
            <person name="Perichon B."/>
            <person name="Grillot-Courvalin C."/>
            <person name="Clermont D."/>
            <person name="Rocha E."/>
            <person name="Yoon E.-J."/>
            <person name="Nemec A."/>
            <person name="Young S.K."/>
            <person name="Zeng Q."/>
            <person name="Gargeya S."/>
            <person name="Fitzgerald M."/>
            <person name="Abouelleil A."/>
            <person name="Alvarado L."/>
            <person name="Berlin A.M."/>
            <person name="Chapman S.B."/>
            <person name="Dewar J."/>
            <person name="Goldberg J."/>
            <person name="Griggs A."/>
            <person name="Gujja S."/>
            <person name="Hansen M."/>
            <person name="Howarth C."/>
            <person name="Imamovic A."/>
            <person name="Larimer J."/>
            <person name="McCowan C."/>
            <person name="Murphy C."/>
            <person name="Pearson M."/>
            <person name="Priest M."/>
            <person name="Roberts A."/>
            <person name="Saif S."/>
            <person name="Shea T."/>
            <person name="Sykes S."/>
            <person name="Wortman J."/>
            <person name="Nusbaum C."/>
            <person name="Birren B."/>
        </authorList>
    </citation>
    <scope>NUCLEOTIDE SEQUENCE [LARGE SCALE GENOMIC DNA]</scope>
    <source>
        <strain evidence="2 3">CIP 110305</strain>
    </source>
</reference>
<dbReference type="HOGENOM" id="CLU_805684_0_0_6"/>